<evidence type="ECO:0000313" key="2">
    <source>
        <dbReference type="EMBL" id="RPD37384.1"/>
    </source>
</evidence>
<reference evidence="2 3" key="1">
    <citation type="submission" date="2018-11" db="EMBL/GenBank/DDBJ databases">
        <title>Genome Analysis of Haplotype D of Candidatus Liberibacter Solanacearum.</title>
        <authorList>
            <person name="Katsir L."/>
            <person name="Ruan Z."/>
            <person name="Santos Garcia D."/>
            <person name="Piasezky A."/>
            <person name="Jiang J."/>
            <person name="Sela N."/>
            <person name="Freilich S."/>
            <person name="Bahar O."/>
        </authorList>
    </citation>
    <scope>NUCLEOTIDE SEQUENCE [LARGE SCALE GENOMIC DNA]</scope>
    <source>
        <strain evidence="3">haplotype D1</strain>
    </source>
</reference>
<evidence type="ECO:0000259" key="1">
    <source>
        <dbReference type="Pfam" id="PF13274"/>
    </source>
</evidence>
<dbReference type="AlphaFoldDB" id="A0A3R7P8H6"/>
<evidence type="ECO:0000313" key="3">
    <source>
        <dbReference type="Proteomes" id="UP000236895"/>
    </source>
</evidence>
<dbReference type="InterPro" id="IPR025272">
    <property type="entry name" value="SocA_Panacea"/>
</dbReference>
<comment type="caution">
    <text evidence="2">The sequence shown here is derived from an EMBL/GenBank/DDBJ whole genome shotgun (WGS) entry which is preliminary data.</text>
</comment>
<gene>
    <name evidence="2" type="ORF">C0030_002385</name>
</gene>
<dbReference type="Pfam" id="PF13274">
    <property type="entry name" value="SocA_Panacea"/>
    <property type="match status" value="1"/>
</dbReference>
<proteinExistence type="predicted"/>
<organism evidence="2 3">
    <name type="scientific">Candidatus Liberibacter solanacearum</name>
    <dbReference type="NCBI Taxonomy" id="556287"/>
    <lineage>
        <taxon>Bacteria</taxon>
        <taxon>Pseudomonadati</taxon>
        <taxon>Pseudomonadota</taxon>
        <taxon>Alphaproteobacteria</taxon>
        <taxon>Hyphomicrobiales</taxon>
        <taxon>Rhizobiaceae</taxon>
        <taxon>Liberibacter</taxon>
    </lineage>
</organism>
<protein>
    <submittedName>
        <fullName evidence="2">DUF4065 domain-containing protein</fullName>
    </submittedName>
</protein>
<name>A0A3R7P8H6_9HYPH</name>
<feature type="domain" description="Antitoxin SocA-like Panacea" evidence="1">
    <location>
        <begin position="68"/>
        <end position="165"/>
    </location>
</feature>
<sequence>MIFNQFKAMVSRKEKVSKKTRGEISMRTSKENARYRMESKPPFTCLAVANFFIDQGVKYNSPVTNLKLQKLIYFTHCDLVLQHKQAMLDEEPQAWRNGPVFPGIHHRFKYFGDGTIRFPMDLAFDIFPMIKDEDVLNKMRTVWKQYRDYTGNELSEITHSAGGAWEKLYNPEELDVKRTITVEHILNHKEKY</sequence>
<dbReference type="EMBL" id="PKRU02000011">
    <property type="protein sequence ID" value="RPD37384.1"/>
    <property type="molecule type" value="Genomic_DNA"/>
</dbReference>
<accession>A0A3R7P8H6</accession>
<dbReference type="Proteomes" id="UP000236895">
    <property type="component" value="Unassembled WGS sequence"/>
</dbReference>